<organism evidence="1 2">
    <name type="scientific">Ornithinibacillus caprae</name>
    <dbReference type="NCBI Taxonomy" id="2678566"/>
    <lineage>
        <taxon>Bacteria</taxon>
        <taxon>Bacillati</taxon>
        <taxon>Bacillota</taxon>
        <taxon>Bacilli</taxon>
        <taxon>Bacillales</taxon>
        <taxon>Bacillaceae</taxon>
        <taxon>Ornithinibacillus</taxon>
    </lineage>
</organism>
<reference evidence="1 2" key="1">
    <citation type="submission" date="2019-11" db="EMBL/GenBank/DDBJ databases">
        <authorList>
            <person name="Li X."/>
        </authorList>
    </citation>
    <scope>NUCLEOTIDE SEQUENCE [LARGE SCALE GENOMIC DNA]</scope>
    <source>
        <strain evidence="1 2">L9</strain>
    </source>
</reference>
<gene>
    <name evidence="1" type="ORF">GMD78_10850</name>
</gene>
<proteinExistence type="predicted"/>
<dbReference type="EMBL" id="WOCA01000007">
    <property type="protein sequence ID" value="MUK88891.1"/>
    <property type="molecule type" value="Genomic_DNA"/>
</dbReference>
<sequence length="225" mass="26278">MDKLINFEETRWIFDELDTSHYSQGMTVKHVIPPRFLKYGKILQPLFRDNLIKNESLTFEDCRDSDLDEMDLGEKFTYKDIACKYGMPYDSEITTATFISFFGGSLPCYLITSEEGDLDRGIVESLVILLREFTGGKCYFYYAPNSWVNEELLFYGKLTELIALINEVGSFPTYCWSEERSWCIHMNYNVDFALIGGQKQLIDQLANSDIEMFKIEYSDIVLKYR</sequence>
<evidence type="ECO:0000313" key="2">
    <source>
        <dbReference type="Proteomes" id="UP000469125"/>
    </source>
</evidence>
<comment type="caution">
    <text evidence="1">The sequence shown here is derived from an EMBL/GenBank/DDBJ whole genome shotgun (WGS) entry which is preliminary data.</text>
</comment>
<dbReference type="AlphaFoldDB" id="A0A6N8FI35"/>
<name>A0A6N8FI35_9BACI</name>
<evidence type="ECO:0000313" key="1">
    <source>
        <dbReference type="EMBL" id="MUK88891.1"/>
    </source>
</evidence>
<protein>
    <submittedName>
        <fullName evidence="1">Uncharacterized protein</fullName>
    </submittedName>
</protein>
<keyword evidence="2" id="KW-1185">Reference proteome</keyword>
<dbReference type="RefSeq" id="WP_155668864.1">
    <property type="nucleotide sequence ID" value="NZ_WOCA01000007.1"/>
</dbReference>
<accession>A0A6N8FI35</accession>
<dbReference type="Proteomes" id="UP000469125">
    <property type="component" value="Unassembled WGS sequence"/>
</dbReference>